<accession>A0A022RH85</accession>
<keyword evidence="3" id="KW-1185">Reference proteome</keyword>
<dbReference type="PANTHER" id="PTHR34567">
    <property type="entry name" value="FK506-BINDING-LIKE PROTEIN"/>
    <property type="match status" value="1"/>
</dbReference>
<gene>
    <name evidence="2" type="ORF">MIMGU_mgv1a018389mg</name>
</gene>
<evidence type="ECO:0000313" key="2">
    <source>
        <dbReference type="EMBL" id="EYU38250.1"/>
    </source>
</evidence>
<protein>
    <submittedName>
        <fullName evidence="2">Uncharacterized protein</fullName>
    </submittedName>
</protein>
<organism evidence="2 3">
    <name type="scientific">Erythranthe guttata</name>
    <name type="common">Yellow monkey flower</name>
    <name type="synonym">Mimulus guttatus</name>
    <dbReference type="NCBI Taxonomy" id="4155"/>
    <lineage>
        <taxon>Eukaryota</taxon>
        <taxon>Viridiplantae</taxon>
        <taxon>Streptophyta</taxon>
        <taxon>Embryophyta</taxon>
        <taxon>Tracheophyta</taxon>
        <taxon>Spermatophyta</taxon>
        <taxon>Magnoliopsida</taxon>
        <taxon>eudicotyledons</taxon>
        <taxon>Gunneridae</taxon>
        <taxon>Pentapetalae</taxon>
        <taxon>asterids</taxon>
        <taxon>lamiids</taxon>
        <taxon>Lamiales</taxon>
        <taxon>Phrymaceae</taxon>
        <taxon>Erythranthe</taxon>
    </lineage>
</organism>
<dbReference type="EMBL" id="KI630491">
    <property type="protein sequence ID" value="EYU38250.1"/>
    <property type="molecule type" value="Genomic_DNA"/>
</dbReference>
<dbReference type="PANTHER" id="PTHR34567:SF3">
    <property type="entry name" value="FK506-BINDING-LIKE PROTEIN"/>
    <property type="match status" value="1"/>
</dbReference>
<feature type="compositionally biased region" description="Polar residues" evidence="1">
    <location>
        <begin position="223"/>
        <end position="244"/>
    </location>
</feature>
<sequence length="244" mass="28327">MGKWNRRYLPRTKFRNSYEYEETPSSTPIPYSNHQFPSGVEDNRVPSWEIDYCKSERVPWNKVLASKKYIYCYPSVLNWDACAGKEALDNAKQRYWAKINGLPCDNSLPDQDMYIDEIDWNPYMDPKLMADLELQVPNTEEAPHMVEKLETINEEVEPAKAQCSKNQSSSDNPWEMNHVQSTVGLTDAPQGWSRWEDSVCLKNDNPWEQSCSQVVDSSKDNVWRSNNDWPSASSNNNIKQTEWG</sequence>
<feature type="region of interest" description="Disordered" evidence="1">
    <location>
        <begin position="211"/>
        <end position="244"/>
    </location>
</feature>
<dbReference type="AlphaFoldDB" id="A0A022RH85"/>
<reference evidence="2 3" key="1">
    <citation type="journal article" date="2013" name="Proc. Natl. Acad. Sci. U.S.A.">
        <title>Fine-scale variation in meiotic recombination in Mimulus inferred from population shotgun sequencing.</title>
        <authorList>
            <person name="Hellsten U."/>
            <person name="Wright K.M."/>
            <person name="Jenkins J."/>
            <person name="Shu S."/>
            <person name="Yuan Y."/>
            <person name="Wessler S.R."/>
            <person name="Schmutz J."/>
            <person name="Willis J.H."/>
            <person name="Rokhsar D.S."/>
        </authorList>
    </citation>
    <scope>NUCLEOTIDE SEQUENCE [LARGE SCALE GENOMIC DNA]</scope>
    <source>
        <strain evidence="3">cv. DUN x IM62</strain>
    </source>
</reference>
<proteinExistence type="predicted"/>
<feature type="non-terminal residue" evidence="2">
    <location>
        <position position="244"/>
    </location>
</feature>
<dbReference type="Proteomes" id="UP000030748">
    <property type="component" value="Unassembled WGS sequence"/>
</dbReference>
<evidence type="ECO:0000256" key="1">
    <source>
        <dbReference type="SAM" id="MobiDB-lite"/>
    </source>
</evidence>
<evidence type="ECO:0000313" key="3">
    <source>
        <dbReference type="Proteomes" id="UP000030748"/>
    </source>
</evidence>
<dbReference type="STRING" id="4155.A0A022RH85"/>
<dbReference type="eggNOG" id="ENOG502R7RY">
    <property type="taxonomic scope" value="Eukaryota"/>
</dbReference>
<name>A0A022RH85_ERYGU</name>